<dbReference type="Pfam" id="PF09224">
    <property type="entry name" value="DUF1961"/>
    <property type="match status" value="1"/>
</dbReference>
<organism evidence="2 3">
    <name type="scientific">Photobacterium gaetbulicola</name>
    <dbReference type="NCBI Taxonomy" id="1295392"/>
    <lineage>
        <taxon>Bacteria</taxon>
        <taxon>Pseudomonadati</taxon>
        <taxon>Pseudomonadota</taxon>
        <taxon>Gammaproteobacteria</taxon>
        <taxon>Vibrionales</taxon>
        <taxon>Vibrionaceae</taxon>
        <taxon>Photobacterium</taxon>
    </lineage>
</organism>
<gene>
    <name evidence="2" type="ORF">RJ45_00060</name>
</gene>
<keyword evidence="1" id="KW-0732">Signal</keyword>
<comment type="caution">
    <text evidence="2">The sequence shown here is derived from an EMBL/GenBank/DDBJ whole genome shotgun (WGS) entry which is preliminary data.</text>
</comment>
<dbReference type="Proteomes" id="UP000031278">
    <property type="component" value="Unassembled WGS sequence"/>
</dbReference>
<dbReference type="EMBL" id="JWLZ01000001">
    <property type="protein sequence ID" value="KHT65641.1"/>
    <property type="molecule type" value="Genomic_DNA"/>
</dbReference>
<evidence type="ECO:0000313" key="2">
    <source>
        <dbReference type="EMBL" id="KHT65641.1"/>
    </source>
</evidence>
<name>A0A0B9H418_9GAMM</name>
<accession>A0A0B9H418</accession>
<reference evidence="2 3" key="1">
    <citation type="submission" date="2014-12" db="EMBL/GenBank/DDBJ databases">
        <title>Genome sequencing of Photobacterium gaetbulicola AD005a.</title>
        <authorList>
            <person name="Adrian T.G.S."/>
            <person name="Chan K.G."/>
        </authorList>
    </citation>
    <scope>NUCLEOTIDE SEQUENCE [LARGE SCALE GENOMIC DNA]</scope>
    <source>
        <strain evidence="2 3">AD005a</strain>
    </source>
</reference>
<feature type="signal peptide" evidence="1">
    <location>
        <begin position="1"/>
        <end position="25"/>
    </location>
</feature>
<protein>
    <recommendedName>
        <fullName evidence="4">DUF1961 family protein</fullName>
    </recommendedName>
</protein>
<dbReference type="Gene3D" id="2.60.120.200">
    <property type="match status" value="1"/>
</dbReference>
<feature type="chain" id="PRO_5002128126" description="DUF1961 family protein" evidence="1">
    <location>
        <begin position="26"/>
        <end position="280"/>
    </location>
</feature>
<dbReference type="InterPro" id="IPR015305">
    <property type="entry name" value="DUF1961"/>
</dbReference>
<evidence type="ECO:0008006" key="4">
    <source>
        <dbReference type="Google" id="ProtNLM"/>
    </source>
</evidence>
<sequence>MKRKILSFLGLLSIVSFFTNIPALANDEDNLNLQGDTINEQFDTVKNASWERVLYDSGIDSWQNSWFVDGEVGHVENTSNGMIVSAGPEEGNHSHHVVAWTKDSFSGDLKIDFKYTRLDSAKKFVNVFYLYATGFGENGFSKDIYEWKGLRKEPYMRHYFDNMNAYHISFAAYGLEEEDNPKDYIRARRYQPDMRKGLSGTALEGDYSDTGLFAPNVPHQVTIIKHGDDLWMQVSNENTSKVFHWPTSSHPDLKEGRIGIRHMFSRKAVYRDFSVSTLNN</sequence>
<evidence type="ECO:0000256" key="1">
    <source>
        <dbReference type="SAM" id="SignalP"/>
    </source>
</evidence>
<evidence type="ECO:0000313" key="3">
    <source>
        <dbReference type="Proteomes" id="UP000031278"/>
    </source>
</evidence>
<dbReference type="AlphaFoldDB" id="A0A0B9H418"/>
<proteinExistence type="predicted"/>